<dbReference type="PROSITE" id="PS50800">
    <property type="entry name" value="SAP"/>
    <property type="match status" value="1"/>
</dbReference>
<feature type="domain" description="SAP" evidence="2">
    <location>
        <begin position="59"/>
        <end position="93"/>
    </location>
</feature>
<name>A0A812NEY1_9DINO</name>
<feature type="chain" id="PRO_5032890715" description="SAP domain-containing protein" evidence="1">
    <location>
        <begin position="24"/>
        <end position="389"/>
    </location>
</feature>
<evidence type="ECO:0000256" key="1">
    <source>
        <dbReference type="SAM" id="SignalP"/>
    </source>
</evidence>
<dbReference type="OrthoDB" id="411350at2759"/>
<gene>
    <name evidence="3" type="ORF">SNAT2548_LOCUS16271</name>
</gene>
<comment type="caution">
    <text evidence="3">The sequence shown here is derived from an EMBL/GenBank/DDBJ whole genome shotgun (WGS) entry which is preliminary data.</text>
</comment>
<reference evidence="3" key="1">
    <citation type="submission" date="2021-02" db="EMBL/GenBank/DDBJ databases">
        <authorList>
            <person name="Dougan E. K."/>
            <person name="Rhodes N."/>
            <person name="Thang M."/>
            <person name="Chan C."/>
        </authorList>
    </citation>
    <scope>NUCLEOTIDE SEQUENCE</scope>
</reference>
<keyword evidence="1" id="KW-0732">Signal</keyword>
<dbReference type="AlphaFoldDB" id="A0A812NEY1"/>
<protein>
    <recommendedName>
        <fullName evidence="2">SAP domain-containing protein</fullName>
    </recommendedName>
</protein>
<dbReference type="InterPro" id="IPR003034">
    <property type="entry name" value="SAP_dom"/>
</dbReference>
<organism evidence="3 4">
    <name type="scientific">Symbiodinium natans</name>
    <dbReference type="NCBI Taxonomy" id="878477"/>
    <lineage>
        <taxon>Eukaryota</taxon>
        <taxon>Sar</taxon>
        <taxon>Alveolata</taxon>
        <taxon>Dinophyceae</taxon>
        <taxon>Suessiales</taxon>
        <taxon>Symbiodiniaceae</taxon>
        <taxon>Symbiodinium</taxon>
    </lineage>
</organism>
<evidence type="ECO:0000313" key="3">
    <source>
        <dbReference type="EMBL" id="CAE7309720.1"/>
    </source>
</evidence>
<evidence type="ECO:0000259" key="2">
    <source>
        <dbReference type="PROSITE" id="PS50800"/>
    </source>
</evidence>
<dbReference type="Proteomes" id="UP000604046">
    <property type="component" value="Unassembled WGS sequence"/>
</dbReference>
<feature type="signal peptide" evidence="1">
    <location>
        <begin position="1"/>
        <end position="23"/>
    </location>
</feature>
<dbReference type="EMBL" id="CAJNDS010002078">
    <property type="protein sequence ID" value="CAE7309720.1"/>
    <property type="molecule type" value="Genomic_DNA"/>
</dbReference>
<evidence type="ECO:0000313" key="4">
    <source>
        <dbReference type="Proteomes" id="UP000604046"/>
    </source>
</evidence>
<sequence>MVKLRRHLLFSLAVSGLRGPARALPCVGFATLVAYRLLVTGRGFAMPRRTVSGPEDEQIRNLTARALRERLRALGLPRSGPRKALRLRLAGAEHRVEASFLSKRRRQRVWWAKEQLRWNMTNRDGYVRPPPSLGRGSQNPLCELGECGDAACALYRFRAGCEGVRSDFMNFCAKQIEDHFWQVQTHNDEGLVYCSLGCGCLYFDWELLDQLVTRARLPIDQVWLVDPAFWRNETFSTAELKALRAFGQWFAGVFDVHSFRTARSLKRWCRAFSGQFGLAHVVMECDSVQTHTLTDDADFCRSVLHDEALGLQIFSQRLANRRPGPGRRRGPVPVAPVRCVRRRKEDRLETMQRDQWTSGAWLPDFLVNFPEDEEDPADWIAEDLRRRYR</sequence>
<proteinExistence type="predicted"/>
<accession>A0A812NEY1</accession>
<keyword evidence="4" id="KW-1185">Reference proteome</keyword>